<feature type="transmembrane region" description="Helical" evidence="1">
    <location>
        <begin position="21"/>
        <end position="40"/>
    </location>
</feature>
<dbReference type="Pfam" id="PF04389">
    <property type="entry name" value="Peptidase_M28"/>
    <property type="match status" value="1"/>
</dbReference>
<accession>A0A1E3XB58</accession>
<gene>
    <name evidence="3" type="ORF">SCARUB_02039</name>
</gene>
<evidence type="ECO:0000259" key="2">
    <source>
        <dbReference type="Pfam" id="PF04389"/>
    </source>
</evidence>
<keyword evidence="3" id="KW-0031">Aminopeptidase</keyword>
<dbReference type="AlphaFoldDB" id="A0A1E3XB58"/>
<feature type="domain" description="Peptidase M28" evidence="2">
    <location>
        <begin position="128"/>
        <end position="345"/>
    </location>
</feature>
<dbReference type="InterPro" id="IPR045175">
    <property type="entry name" value="M28_fam"/>
</dbReference>
<dbReference type="GO" id="GO:0004177">
    <property type="term" value="F:aminopeptidase activity"/>
    <property type="evidence" value="ECO:0007669"/>
    <property type="project" value="UniProtKB-KW"/>
</dbReference>
<proteinExistence type="predicted"/>
<protein>
    <submittedName>
        <fullName evidence="3">Aminopeptidase</fullName>
    </submittedName>
</protein>
<organism evidence="3 4">
    <name type="scientific">Candidatus Scalindua rubra</name>
    <dbReference type="NCBI Taxonomy" id="1872076"/>
    <lineage>
        <taxon>Bacteria</taxon>
        <taxon>Pseudomonadati</taxon>
        <taxon>Planctomycetota</taxon>
        <taxon>Candidatus Brocadiia</taxon>
        <taxon>Candidatus Brocadiales</taxon>
        <taxon>Candidatus Scalinduaceae</taxon>
        <taxon>Candidatus Scalindua</taxon>
    </lineage>
</organism>
<dbReference type="GO" id="GO:0008235">
    <property type="term" value="F:metalloexopeptidase activity"/>
    <property type="evidence" value="ECO:0007669"/>
    <property type="project" value="InterPro"/>
</dbReference>
<dbReference type="GO" id="GO:0006508">
    <property type="term" value="P:proteolysis"/>
    <property type="evidence" value="ECO:0007669"/>
    <property type="project" value="InterPro"/>
</dbReference>
<keyword evidence="1" id="KW-0812">Transmembrane</keyword>
<dbReference type="SUPFAM" id="SSF53187">
    <property type="entry name" value="Zn-dependent exopeptidases"/>
    <property type="match status" value="1"/>
</dbReference>
<dbReference type="Proteomes" id="UP000094056">
    <property type="component" value="Unassembled WGS sequence"/>
</dbReference>
<keyword evidence="1" id="KW-0472">Membrane</keyword>
<dbReference type="PATRIC" id="fig|1872076.5.peg.2403"/>
<evidence type="ECO:0000313" key="3">
    <source>
        <dbReference type="EMBL" id="ODS32833.1"/>
    </source>
</evidence>
<dbReference type="Gene3D" id="3.40.630.10">
    <property type="entry name" value="Zn peptidases"/>
    <property type="match status" value="1"/>
</dbReference>
<keyword evidence="3" id="KW-0378">Hydrolase</keyword>
<evidence type="ECO:0000313" key="4">
    <source>
        <dbReference type="Proteomes" id="UP000094056"/>
    </source>
</evidence>
<keyword evidence="1" id="KW-1133">Transmembrane helix</keyword>
<dbReference type="EMBL" id="MAYW01000047">
    <property type="protein sequence ID" value="ODS32833.1"/>
    <property type="molecule type" value="Genomic_DNA"/>
</dbReference>
<reference evidence="3 4" key="1">
    <citation type="submission" date="2016-07" db="EMBL/GenBank/DDBJ databases">
        <title>Draft genome of Scalindua rubra, obtained from a brine-seawater interface in the Red Sea, sheds light on salt adaptation in anammox bacteria.</title>
        <authorList>
            <person name="Speth D.R."/>
            <person name="Lagkouvardos I."/>
            <person name="Wang Y."/>
            <person name="Qian P.-Y."/>
            <person name="Dutilh B.E."/>
            <person name="Jetten M.S."/>
        </authorList>
    </citation>
    <scope>NUCLEOTIDE SEQUENCE [LARGE SCALE GENOMIC DNA]</scope>
    <source>
        <strain evidence="3">BSI-1</strain>
    </source>
</reference>
<comment type="caution">
    <text evidence="3">The sequence shown here is derived from an EMBL/GenBank/DDBJ whole genome shotgun (WGS) entry which is preliminary data.</text>
</comment>
<keyword evidence="3" id="KW-0645">Protease</keyword>
<sequence>MGKTQSITRVVEDTSHISMRVVKLVALFIVIIFALCFFMLRISGKSYRGSVPPLTEEQKKIRNQLRKDVAELAEEIGDRNVRTEYYNLCRAADFIEGSLVEADYRVFRQDYELSLYSLKGRKCCNLEIEITGSEKPDEIVVIGAHYDSLEGTPGANDNASGVAALLALAREFAGKKTVRTLRFVAFANEEPPYFQSEDMGSYVYARRCRERNENIVAMLSLETIGYYTDKEGSQNYPLGVLGLVYPTTGNFISFVGNIKSRKVVRDVTGLFRRYAKFPSEAAFLPEHIVGVGWSDQWAFWRNGYPGVMVTDTAPFRYPHYHTHEDTPEKIDYARLAYVVSMLAKVVSGLVGLKSKE</sequence>
<name>A0A1E3XB58_9BACT</name>
<dbReference type="PANTHER" id="PTHR12147:SF26">
    <property type="entry name" value="PEPTIDASE M28 DOMAIN-CONTAINING PROTEIN"/>
    <property type="match status" value="1"/>
</dbReference>
<dbReference type="PANTHER" id="PTHR12147">
    <property type="entry name" value="METALLOPEPTIDASE M28 FAMILY MEMBER"/>
    <property type="match status" value="1"/>
</dbReference>
<evidence type="ECO:0000256" key="1">
    <source>
        <dbReference type="SAM" id="Phobius"/>
    </source>
</evidence>
<dbReference type="InterPro" id="IPR007484">
    <property type="entry name" value="Peptidase_M28"/>
</dbReference>